<protein>
    <submittedName>
        <fullName evidence="1">Uncharacterized protein</fullName>
    </submittedName>
</protein>
<dbReference type="RefSeq" id="WP_204463869.1">
    <property type="nucleotide sequence ID" value="NZ_JAFBCV010000001.1"/>
</dbReference>
<reference evidence="1" key="1">
    <citation type="submission" date="2021-01" db="EMBL/GenBank/DDBJ databases">
        <title>Genomic Encyclopedia of Type Strains, Phase IV (KMG-IV): sequencing the most valuable type-strain genomes for metagenomic binning, comparative biology and taxonomic classification.</title>
        <authorList>
            <person name="Goeker M."/>
        </authorList>
    </citation>
    <scope>NUCLEOTIDE SEQUENCE</scope>
    <source>
        <strain evidence="1">DSM 21943</strain>
    </source>
</reference>
<proteinExistence type="predicted"/>
<keyword evidence="2" id="KW-1185">Reference proteome</keyword>
<name>A0ABS2SNI8_9BACI</name>
<comment type="caution">
    <text evidence="1">The sequence shown here is derived from an EMBL/GenBank/DDBJ whole genome shotgun (WGS) entry which is preliminary data.</text>
</comment>
<organism evidence="1 2">
    <name type="scientific">Shouchella xiaoxiensis</name>
    <dbReference type="NCBI Taxonomy" id="766895"/>
    <lineage>
        <taxon>Bacteria</taxon>
        <taxon>Bacillati</taxon>
        <taxon>Bacillota</taxon>
        <taxon>Bacilli</taxon>
        <taxon>Bacillales</taxon>
        <taxon>Bacillaceae</taxon>
        <taxon>Shouchella</taxon>
    </lineage>
</organism>
<dbReference type="EMBL" id="JAFBCV010000001">
    <property type="protein sequence ID" value="MBM7837083.1"/>
    <property type="molecule type" value="Genomic_DNA"/>
</dbReference>
<sequence length="218" mass="26428">MILKSIGMYDKELRIKDPLKNLNFITRCITDLFEECLGTFKTNNCRQLNFILGEYSHSRIDEENNGFYEVEVPFNKEVFLELSEVEQKKILAKTLIESMLFVSELKNWDSFMIKQAYLKMKERNFKNEFYVFKNKRNMDQSLLASVFCEYELYAFFIWIEIRKNDKNKTLIKRELIHKTLPIEYEFSRLMKELKWINNNEIALYIDSHKENYQSIIIR</sequence>
<evidence type="ECO:0000313" key="2">
    <source>
        <dbReference type="Proteomes" id="UP001179280"/>
    </source>
</evidence>
<accession>A0ABS2SNI8</accession>
<gene>
    <name evidence="1" type="ORF">JOC54_000314</name>
</gene>
<evidence type="ECO:0000313" key="1">
    <source>
        <dbReference type="EMBL" id="MBM7837083.1"/>
    </source>
</evidence>
<dbReference type="Proteomes" id="UP001179280">
    <property type="component" value="Unassembled WGS sequence"/>
</dbReference>